<evidence type="ECO:0000313" key="3">
    <source>
        <dbReference type="Proteomes" id="UP000191024"/>
    </source>
</evidence>
<dbReference type="GO" id="GO:1904263">
    <property type="term" value="P:positive regulation of TORC1 signaling"/>
    <property type="evidence" value="ECO:0007669"/>
    <property type="project" value="TreeGrafter"/>
</dbReference>
<dbReference type="PANTHER" id="PTHR31441">
    <property type="entry name" value="FOLLICULIN FAMILY MEMBER"/>
    <property type="match status" value="1"/>
</dbReference>
<evidence type="ECO:0000259" key="1">
    <source>
        <dbReference type="PROSITE" id="PS51834"/>
    </source>
</evidence>
<dbReference type="GO" id="GO:0005096">
    <property type="term" value="F:GTPase activator activity"/>
    <property type="evidence" value="ECO:0007669"/>
    <property type="project" value="InterPro"/>
</dbReference>
<dbReference type="Proteomes" id="UP000191024">
    <property type="component" value="Chromosome G"/>
</dbReference>
<dbReference type="EMBL" id="LT598469">
    <property type="protein sequence ID" value="SCV01653.1"/>
    <property type="molecule type" value="Genomic_DNA"/>
</dbReference>
<dbReference type="InterPro" id="IPR021713">
    <property type="entry name" value="Folliculin"/>
</dbReference>
<reference evidence="2 3" key="1">
    <citation type="submission" date="2016-03" db="EMBL/GenBank/DDBJ databases">
        <authorList>
            <person name="Devillers H."/>
        </authorList>
    </citation>
    <scope>NUCLEOTIDE SEQUENCE [LARGE SCALE GENOMIC DNA]</scope>
    <source>
        <strain evidence="2">CBS 11717</strain>
    </source>
</reference>
<evidence type="ECO:0000313" key="2">
    <source>
        <dbReference type="EMBL" id="SCV01653.1"/>
    </source>
</evidence>
<protein>
    <submittedName>
        <fullName evidence="2">LAMI_0G12860g1_1</fullName>
    </submittedName>
</protein>
<dbReference type="InterPro" id="IPR037520">
    <property type="entry name" value="Folliculin/SMCR8_longin"/>
</dbReference>
<gene>
    <name evidence="2" type="ORF">LAMI_0G12860G</name>
</gene>
<sequence length="241" mass="27591">MADMIISLAHFCDKHGPRVLLVTQSTKDSQDLLLPDYPTDSYCESCLAHFPSGYGSSRSMRTVVRNRSYVSTNYSAISYQLVTSIIRHIFSEETMSYDGRPLTFYDQTRGFNVVVGFKLWDGNARGSERRYGFVFTINSRDYAASMTLLARHWHFLIHGLERMVSFIKKKREMEIIREEAGDSYSGFASSVGNYLRGSTLKSPKNLALLTNDDLIFVRMHKWNIFLLDLLYSDTADQPEKG</sequence>
<dbReference type="Pfam" id="PF11704">
    <property type="entry name" value="Folliculin"/>
    <property type="match status" value="1"/>
</dbReference>
<name>A0A1G4KBK2_9SACH</name>
<dbReference type="PANTHER" id="PTHR31441:SF2">
    <property type="entry name" value="FOLLICULIN"/>
    <property type="match status" value="1"/>
</dbReference>
<dbReference type="AlphaFoldDB" id="A0A1G4KBK2"/>
<dbReference type="OrthoDB" id="5599713at2759"/>
<dbReference type="PROSITE" id="PS51834">
    <property type="entry name" value="DENN_FLCN_SMCR8"/>
    <property type="match status" value="1"/>
</dbReference>
<dbReference type="GO" id="GO:0005829">
    <property type="term" value="C:cytosol"/>
    <property type="evidence" value="ECO:0007669"/>
    <property type="project" value="TreeGrafter"/>
</dbReference>
<organism evidence="2 3">
    <name type="scientific">Lachancea mirantina</name>
    <dbReference type="NCBI Taxonomy" id="1230905"/>
    <lineage>
        <taxon>Eukaryota</taxon>
        <taxon>Fungi</taxon>
        <taxon>Dikarya</taxon>
        <taxon>Ascomycota</taxon>
        <taxon>Saccharomycotina</taxon>
        <taxon>Saccharomycetes</taxon>
        <taxon>Saccharomycetales</taxon>
        <taxon>Saccharomycetaceae</taxon>
        <taxon>Lachancea</taxon>
    </lineage>
</organism>
<keyword evidence="3" id="KW-1185">Reference proteome</keyword>
<accession>A0A1G4KBK2</accession>
<feature type="domain" description="UDENN FLCN/SMCR8-type" evidence="1">
    <location>
        <begin position="45"/>
        <end position="241"/>
    </location>
</feature>
<dbReference type="InterPro" id="IPR037521">
    <property type="entry name" value="FLCN/SMCR8_DENN"/>
</dbReference>
<dbReference type="STRING" id="1230905.A0A1G4KBK2"/>
<proteinExistence type="predicted"/>